<gene>
    <name evidence="1" type="ORF">GOP47_0021012</name>
</gene>
<evidence type="ECO:0000313" key="1">
    <source>
        <dbReference type="EMBL" id="KAI5064342.1"/>
    </source>
</evidence>
<keyword evidence="2" id="KW-1185">Reference proteome</keyword>
<dbReference type="EMBL" id="JABFUD020000020">
    <property type="protein sequence ID" value="KAI5064342.1"/>
    <property type="molecule type" value="Genomic_DNA"/>
</dbReference>
<dbReference type="Proteomes" id="UP000886520">
    <property type="component" value="Chromosome 20"/>
</dbReference>
<protein>
    <submittedName>
        <fullName evidence="1">Uncharacterized protein</fullName>
    </submittedName>
</protein>
<proteinExistence type="predicted"/>
<dbReference type="AlphaFoldDB" id="A0A9D4Z894"/>
<name>A0A9D4Z894_ADICA</name>
<comment type="caution">
    <text evidence="1">The sequence shown here is derived from an EMBL/GenBank/DDBJ whole genome shotgun (WGS) entry which is preliminary data.</text>
</comment>
<accession>A0A9D4Z894</accession>
<evidence type="ECO:0000313" key="2">
    <source>
        <dbReference type="Proteomes" id="UP000886520"/>
    </source>
</evidence>
<sequence>MLGLRGKQKKKKKAIKCCSGLHGQIIRINSDNAIMRLASNHEEHLHYNNVINETDGIFVVSVGGLHHCGINYALNGQESDYQSSPSSRLGREIIAAQNSKRINKALSTNDEKLQLSLEAVFTPKHMRLPHQYSFLSKDYSTFSYYFSPTRSSCSCSNAFIFFLLRSGSLRDLITREVLIAPLLLVLLQFTVTIEEATHKLQ</sequence>
<organism evidence="1 2">
    <name type="scientific">Adiantum capillus-veneris</name>
    <name type="common">Maidenhair fern</name>
    <dbReference type="NCBI Taxonomy" id="13818"/>
    <lineage>
        <taxon>Eukaryota</taxon>
        <taxon>Viridiplantae</taxon>
        <taxon>Streptophyta</taxon>
        <taxon>Embryophyta</taxon>
        <taxon>Tracheophyta</taxon>
        <taxon>Polypodiopsida</taxon>
        <taxon>Polypodiidae</taxon>
        <taxon>Polypodiales</taxon>
        <taxon>Pteridineae</taxon>
        <taxon>Pteridaceae</taxon>
        <taxon>Vittarioideae</taxon>
        <taxon>Adiantum</taxon>
    </lineage>
</organism>
<reference evidence="1" key="1">
    <citation type="submission" date="2021-01" db="EMBL/GenBank/DDBJ databases">
        <title>Adiantum capillus-veneris genome.</title>
        <authorList>
            <person name="Fang Y."/>
            <person name="Liao Q."/>
        </authorList>
    </citation>
    <scope>NUCLEOTIDE SEQUENCE</scope>
    <source>
        <strain evidence="1">H3</strain>
        <tissue evidence="1">Leaf</tissue>
    </source>
</reference>